<evidence type="ECO:0000313" key="4">
    <source>
        <dbReference type="Proteomes" id="UP000325902"/>
    </source>
</evidence>
<comment type="caution">
    <text evidence="3">The sequence shown here is derived from an EMBL/GenBank/DDBJ whole genome shotgun (WGS) entry which is preliminary data.</text>
</comment>
<organism evidence="3 4">
    <name type="scientific">Lasiodiplodia theobromae</name>
    <dbReference type="NCBI Taxonomy" id="45133"/>
    <lineage>
        <taxon>Eukaryota</taxon>
        <taxon>Fungi</taxon>
        <taxon>Dikarya</taxon>
        <taxon>Ascomycota</taxon>
        <taxon>Pezizomycotina</taxon>
        <taxon>Dothideomycetes</taxon>
        <taxon>Dothideomycetes incertae sedis</taxon>
        <taxon>Botryosphaeriales</taxon>
        <taxon>Botryosphaeriaceae</taxon>
        <taxon>Lasiodiplodia</taxon>
    </lineage>
</organism>
<dbReference type="SMART" id="SM00256">
    <property type="entry name" value="FBOX"/>
    <property type="match status" value="1"/>
</dbReference>
<dbReference type="InterPro" id="IPR001810">
    <property type="entry name" value="F-box_dom"/>
</dbReference>
<dbReference type="InterPro" id="IPR036047">
    <property type="entry name" value="F-box-like_dom_sf"/>
</dbReference>
<accession>A0A5N5D7K5</accession>
<dbReference type="EMBL" id="VCHE01000061">
    <property type="protein sequence ID" value="KAB2573330.1"/>
    <property type="molecule type" value="Genomic_DNA"/>
</dbReference>
<evidence type="ECO:0000256" key="1">
    <source>
        <dbReference type="SAM" id="MobiDB-lite"/>
    </source>
</evidence>
<evidence type="ECO:0000259" key="2">
    <source>
        <dbReference type="PROSITE" id="PS50181"/>
    </source>
</evidence>
<proteinExistence type="predicted"/>
<dbReference type="Proteomes" id="UP000325902">
    <property type="component" value="Unassembled WGS sequence"/>
</dbReference>
<reference evidence="3 4" key="1">
    <citation type="journal article" date="2019" name="Sci. Rep.">
        <title>A multi-omics analysis of the grapevine pathogen Lasiodiplodia theobromae reveals that temperature affects the expression of virulence- and pathogenicity-related genes.</title>
        <authorList>
            <person name="Felix C."/>
            <person name="Meneses R."/>
            <person name="Goncalves M.F.M."/>
            <person name="Tilleman L."/>
            <person name="Duarte A.S."/>
            <person name="Jorrin-Novo J.V."/>
            <person name="Van de Peer Y."/>
            <person name="Deforce D."/>
            <person name="Van Nieuwerburgh F."/>
            <person name="Esteves A.C."/>
            <person name="Alves A."/>
        </authorList>
    </citation>
    <scope>NUCLEOTIDE SEQUENCE [LARGE SCALE GENOMIC DNA]</scope>
    <source>
        <strain evidence="3 4">LA-SOL3</strain>
    </source>
</reference>
<dbReference type="PROSITE" id="PS50181">
    <property type="entry name" value="FBOX"/>
    <property type="match status" value="1"/>
</dbReference>
<feature type="region of interest" description="Disordered" evidence="1">
    <location>
        <begin position="204"/>
        <end position="226"/>
    </location>
</feature>
<name>A0A5N5D7K5_9PEZI</name>
<sequence>MLPQSHYAAAAATTSEGMSAASGPLDDHPNLDAAPAEENSVEKTNTAASARLDKLPSELTTLITDHLDTKSLKQLRLCCKKLAMASSYTFRDRVPTLLPFFFMQSSMERLALLTENDRWNKHFEALEILSSSPDSMRISEHGTPCWTIHSHRHRRSRDLHGTSTHSDPAALAAPPRFGGGGTMPNVHTLTLCLNCDSYNKGMAKGNLPHKKRGKKQSADNTPPFLHTQQTDATQHEHLPALYAALPNLTTLHLTHAKTCPEHPLARTAFPGHPLAFYTPPPGASRLRRLCIKHSNIKSDELLVVMQAHTDTLETVEIGHSTIWSLMELKHFVAGRKVPRQLREVLPEKVDYIPLTSVDYWRWDKGGGVVSPGEERREVMQMLLDRMQAGTFDIRDLGLLHRR</sequence>
<protein>
    <recommendedName>
        <fullName evidence="2">F-box domain-containing protein</fullName>
    </recommendedName>
</protein>
<dbReference type="AlphaFoldDB" id="A0A5N5D7K5"/>
<feature type="domain" description="F-box" evidence="2">
    <location>
        <begin position="49"/>
        <end position="93"/>
    </location>
</feature>
<evidence type="ECO:0000313" key="3">
    <source>
        <dbReference type="EMBL" id="KAB2573330.1"/>
    </source>
</evidence>
<keyword evidence="4" id="KW-1185">Reference proteome</keyword>
<gene>
    <name evidence="3" type="ORF">DBV05_g8003</name>
</gene>
<feature type="region of interest" description="Disordered" evidence="1">
    <location>
        <begin position="13"/>
        <end position="49"/>
    </location>
</feature>
<dbReference type="SUPFAM" id="SSF81383">
    <property type="entry name" value="F-box domain"/>
    <property type="match status" value="1"/>
</dbReference>
<dbReference type="Pfam" id="PF00646">
    <property type="entry name" value="F-box"/>
    <property type="match status" value="1"/>
</dbReference>